<dbReference type="RefSeq" id="WP_209677258.1">
    <property type="nucleotide sequence ID" value="NZ_JAGIOI010000001.1"/>
</dbReference>
<comment type="caution">
    <text evidence="1">The sequence shown here is derived from an EMBL/GenBank/DDBJ whole genome shotgun (WGS) entry which is preliminary data.</text>
</comment>
<evidence type="ECO:0000313" key="2">
    <source>
        <dbReference type="Proteomes" id="UP000711614"/>
    </source>
</evidence>
<organism evidence="1 2">
    <name type="scientific">Arthrobacter stackebrandtii</name>
    <dbReference type="NCBI Taxonomy" id="272161"/>
    <lineage>
        <taxon>Bacteria</taxon>
        <taxon>Bacillati</taxon>
        <taxon>Actinomycetota</taxon>
        <taxon>Actinomycetes</taxon>
        <taxon>Micrococcales</taxon>
        <taxon>Micrococcaceae</taxon>
        <taxon>Arthrobacter</taxon>
    </lineage>
</organism>
<dbReference type="Proteomes" id="UP000711614">
    <property type="component" value="Unassembled WGS sequence"/>
</dbReference>
<accession>A0ABS4YSU7</accession>
<keyword evidence="2" id="KW-1185">Reference proteome</keyword>
<dbReference type="EMBL" id="JAGIOI010000001">
    <property type="protein sequence ID" value="MBP2411856.1"/>
    <property type="molecule type" value="Genomic_DNA"/>
</dbReference>
<sequence length="94" mass="9806">MSFSVVAPSTRPAAAHTRGISVLPAVDVNLGAVTFLTPNGHRAFWSPDPALLVSALGQAVLPARWIPEISTLVITVAQTGVRAGRGIGFKLEAY</sequence>
<gene>
    <name evidence="1" type="ORF">JOF48_000655</name>
</gene>
<protein>
    <submittedName>
        <fullName evidence="1">Uncharacterized protein</fullName>
    </submittedName>
</protein>
<reference evidence="1 2" key="1">
    <citation type="submission" date="2021-03" db="EMBL/GenBank/DDBJ databases">
        <title>Sequencing the genomes of 1000 actinobacteria strains.</title>
        <authorList>
            <person name="Klenk H.-P."/>
        </authorList>
    </citation>
    <scope>NUCLEOTIDE SEQUENCE [LARGE SCALE GENOMIC DNA]</scope>
    <source>
        <strain evidence="1 2">DSM 16005</strain>
    </source>
</reference>
<evidence type="ECO:0000313" key="1">
    <source>
        <dbReference type="EMBL" id="MBP2411856.1"/>
    </source>
</evidence>
<proteinExistence type="predicted"/>
<name>A0ABS4YSU7_9MICC</name>